<feature type="transmembrane region" description="Helical" evidence="9">
    <location>
        <begin position="49"/>
        <end position="67"/>
    </location>
</feature>
<dbReference type="PROSITE" id="PS00610">
    <property type="entry name" value="NA_NEUROTRAN_SYMP_1"/>
    <property type="match status" value="1"/>
</dbReference>
<evidence type="ECO:0000256" key="1">
    <source>
        <dbReference type="ARBA" id="ARBA00004141"/>
    </source>
</evidence>
<accession>A0A8B8TGT7</accession>
<feature type="compositionally biased region" description="Acidic residues" evidence="8">
    <location>
        <begin position="1"/>
        <end position="10"/>
    </location>
</feature>
<evidence type="ECO:0000256" key="5">
    <source>
        <dbReference type="ARBA" id="ARBA00023136"/>
    </source>
</evidence>
<dbReference type="KEGG" id="cfr:106729839"/>
<dbReference type="AlphaFoldDB" id="A0A8B8TGT7"/>
<dbReference type="PRINTS" id="PR00176">
    <property type="entry name" value="NANEUSMPORT"/>
</dbReference>
<dbReference type="GeneID" id="106729839"/>
<keyword evidence="5 9" id="KW-0472">Membrane</keyword>
<sequence length="170" mass="19182">MESLEELSEDEAPKEHQVSSTLPWKLNTKEIRATKTHNYFTQTKRTENILVQVAFSVGLSSIWRFPYLCHRNGGGSFILMHFFMLLLFGIPLLYMEMIMGKWLRVDNIRVWKQLTPWLGGIGYASILVNEGPSQEASQFTPCGLQVPCLHPSSPSGPLCPPPGVRHGELV</sequence>
<reference evidence="11" key="1">
    <citation type="submission" date="2025-08" db="UniProtKB">
        <authorList>
            <consortium name="RefSeq"/>
        </authorList>
    </citation>
    <scope>IDENTIFICATION</scope>
    <source>
        <tissue evidence="11">Ear skin</tissue>
    </source>
</reference>
<evidence type="ECO:0000313" key="11">
    <source>
        <dbReference type="RefSeq" id="XP_032341459.1"/>
    </source>
</evidence>
<proteinExistence type="inferred from homology"/>
<keyword evidence="6" id="KW-0915">Sodium</keyword>
<dbReference type="PANTHER" id="PTHR11616">
    <property type="entry name" value="SODIUM/CHLORIDE DEPENDENT TRANSPORTER"/>
    <property type="match status" value="1"/>
</dbReference>
<dbReference type="Proteomes" id="UP000694856">
    <property type="component" value="Chromosome 9"/>
</dbReference>
<evidence type="ECO:0000256" key="2">
    <source>
        <dbReference type="ARBA" id="ARBA00022448"/>
    </source>
</evidence>
<evidence type="ECO:0000256" key="3">
    <source>
        <dbReference type="ARBA" id="ARBA00022692"/>
    </source>
</evidence>
<evidence type="ECO:0000256" key="9">
    <source>
        <dbReference type="SAM" id="Phobius"/>
    </source>
</evidence>
<feature type="binding site" evidence="6">
    <location>
        <position position="57"/>
    </location>
    <ligand>
        <name>Na(+)</name>
        <dbReference type="ChEBI" id="CHEBI:29101"/>
        <label>1</label>
    </ligand>
</feature>
<dbReference type="PROSITE" id="PS50267">
    <property type="entry name" value="NA_NEUROTRAN_SYMP_3"/>
    <property type="match status" value="1"/>
</dbReference>
<name>A0A8B8TGT7_CAMFR</name>
<evidence type="ECO:0000256" key="4">
    <source>
        <dbReference type="ARBA" id="ARBA00022989"/>
    </source>
</evidence>
<dbReference type="Pfam" id="PF00209">
    <property type="entry name" value="SNF"/>
    <property type="match status" value="1"/>
</dbReference>
<comment type="subcellular location">
    <subcellularLocation>
        <location evidence="1">Membrane</location>
        <topology evidence="1">Multi-pass membrane protein</topology>
    </subcellularLocation>
</comment>
<dbReference type="SUPFAM" id="SSF161070">
    <property type="entry name" value="SNF-like"/>
    <property type="match status" value="1"/>
</dbReference>
<keyword evidence="6" id="KW-0479">Metal-binding</keyword>
<keyword evidence="10" id="KW-1185">Reference proteome</keyword>
<evidence type="ECO:0000313" key="10">
    <source>
        <dbReference type="Proteomes" id="UP000694856"/>
    </source>
</evidence>
<dbReference type="GO" id="GO:0005886">
    <property type="term" value="C:plasma membrane"/>
    <property type="evidence" value="ECO:0007669"/>
    <property type="project" value="TreeGrafter"/>
</dbReference>
<keyword evidence="3 7" id="KW-0812">Transmembrane</keyword>
<dbReference type="GO" id="GO:0035725">
    <property type="term" value="P:sodium ion transmembrane transport"/>
    <property type="evidence" value="ECO:0007669"/>
    <property type="project" value="TreeGrafter"/>
</dbReference>
<organism evidence="10 11">
    <name type="scientific">Camelus ferus</name>
    <name type="common">Wild bactrian camel</name>
    <name type="synonym">Camelus bactrianus ferus</name>
    <dbReference type="NCBI Taxonomy" id="419612"/>
    <lineage>
        <taxon>Eukaryota</taxon>
        <taxon>Metazoa</taxon>
        <taxon>Chordata</taxon>
        <taxon>Craniata</taxon>
        <taxon>Vertebrata</taxon>
        <taxon>Euteleostomi</taxon>
        <taxon>Mammalia</taxon>
        <taxon>Eutheria</taxon>
        <taxon>Laurasiatheria</taxon>
        <taxon>Artiodactyla</taxon>
        <taxon>Tylopoda</taxon>
        <taxon>Camelidae</taxon>
        <taxon>Camelus</taxon>
    </lineage>
</organism>
<feature type="transmembrane region" description="Helical" evidence="9">
    <location>
        <begin position="73"/>
        <end position="94"/>
    </location>
</feature>
<dbReference type="GO" id="GO:0006865">
    <property type="term" value="P:amino acid transport"/>
    <property type="evidence" value="ECO:0007669"/>
    <property type="project" value="TreeGrafter"/>
</dbReference>
<feature type="region of interest" description="Disordered" evidence="8">
    <location>
        <begin position="1"/>
        <end position="20"/>
    </location>
</feature>
<evidence type="ECO:0000256" key="8">
    <source>
        <dbReference type="SAM" id="MobiDB-lite"/>
    </source>
</evidence>
<dbReference type="InterPro" id="IPR000175">
    <property type="entry name" value="Na/ntran_symport"/>
</dbReference>
<keyword evidence="4 9" id="KW-1133">Transmembrane helix</keyword>
<dbReference type="InterPro" id="IPR037272">
    <property type="entry name" value="SNS_sf"/>
</dbReference>
<protein>
    <recommendedName>
        <fullName evidence="7">Transporter</fullName>
    </recommendedName>
</protein>
<evidence type="ECO:0000256" key="6">
    <source>
        <dbReference type="PIRSR" id="PIRSR600175-1"/>
    </source>
</evidence>
<gene>
    <name evidence="11" type="primary">LOC106729839</name>
</gene>
<evidence type="ECO:0000256" key="7">
    <source>
        <dbReference type="RuleBase" id="RU003732"/>
    </source>
</evidence>
<comment type="similarity">
    <text evidence="7">Belongs to the sodium:neurotransmitter symporter (SNF) (TC 2.A.22) family.</text>
</comment>
<dbReference type="GO" id="GO:0015293">
    <property type="term" value="F:symporter activity"/>
    <property type="evidence" value="ECO:0007669"/>
    <property type="project" value="UniProtKB-KW"/>
</dbReference>
<dbReference type="RefSeq" id="XP_032341459.1">
    <property type="nucleotide sequence ID" value="XM_032485568.1"/>
</dbReference>
<dbReference type="PANTHER" id="PTHR11616:SF233">
    <property type="entry name" value="TRANSPORTER"/>
    <property type="match status" value="1"/>
</dbReference>
<dbReference type="GO" id="GO:0046872">
    <property type="term" value="F:metal ion binding"/>
    <property type="evidence" value="ECO:0007669"/>
    <property type="project" value="UniProtKB-KW"/>
</dbReference>
<keyword evidence="2 7" id="KW-0813">Transport</keyword>
<keyword evidence="7" id="KW-0769">Symport</keyword>